<gene>
    <name evidence="1" type="ORF">HNQ44_000846</name>
</gene>
<dbReference type="EMBL" id="JACHHE010000002">
    <property type="protein sequence ID" value="MBB5179422.1"/>
    <property type="molecule type" value="Genomic_DNA"/>
</dbReference>
<proteinExistence type="predicted"/>
<keyword evidence="2" id="KW-1185">Reference proteome</keyword>
<comment type="caution">
    <text evidence="1">The sequence shown here is derived from an EMBL/GenBank/DDBJ whole genome shotgun (WGS) entry which is preliminary data.</text>
</comment>
<name>A0A7W8FU40_9BACL</name>
<sequence length="136" mass="15409">MPVLLAPVKVETVHVDSWLVHVETPAHLVSFPLVPVNADLVHVNVGKSCLKPQMDAFRLGEMRKCLRRSRSPGANGFSIYVFELRLWRGAFLLVRVKVGIDHVNGNFVHVKSSAYHDNSQLRHVKAKIVHVNEIMW</sequence>
<protein>
    <submittedName>
        <fullName evidence="1">Uncharacterized protein</fullName>
    </submittedName>
</protein>
<evidence type="ECO:0000313" key="1">
    <source>
        <dbReference type="EMBL" id="MBB5179422.1"/>
    </source>
</evidence>
<dbReference type="AlphaFoldDB" id="A0A7W8FU40"/>
<accession>A0A7W8FU40</accession>
<dbReference type="Proteomes" id="UP000525923">
    <property type="component" value="Unassembled WGS sequence"/>
</dbReference>
<reference evidence="1 2" key="1">
    <citation type="submission" date="2020-08" db="EMBL/GenBank/DDBJ databases">
        <title>Genomic Encyclopedia of Type Strains, Phase IV (KMG-IV): sequencing the most valuable type-strain genomes for metagenomic binning, comparative biology and taxonomic classification.</title>
        <authorList>
            <person name="Goeker M."/>
        </authorList>
    </citation>
    <scope>NUCLEOTIDE SEQUENCE [LARGE SCALE GENOMIC DNA]</scope>
    <source>
        <strain evidence="1 2">DSM 15895</strain>
    </source>
</reference>
<evidence type="ECO:0000313" key="2">
    <source>
        <dbReference type="Proteomes" id="UP000525923"/>
    </source>
</evidence>
<organism evidence="1 2">
    <name type="scientific">Planococcus koreensis</name>
    <dbReference type="NCBI Taxonomy" id="112331"/>
    <lineage>
        <taxon>Bacteria</taxon>
        <taxon>Bacillati</taxon>
        <taxon>Bacillota</taxon>
        <taxon>Bacilli</taxon>
        <taxon>Bacillales</taxon>
        <taxon>Caryophanaceae</taxon>
        <taxon>Planococcus</taxon>
    </lineage>
</organism>